<evidence type="ECO:0000313" key="3">
    <source>
        <dbReference type="Proteomes" id="UP001501771"/>
    </source>
</evidence>
<gene>
    <name evidence="2" type="ORF">GCM10009844_20090</name>
</gene>
<keyword evidence="3" id="KW-1185">Reference proteome</keyword>
<sequence length="59" mass="6424">MNRTSARWFLVAFAVIGVLTVIEGINDGFTVLNWVVVAVSVLFAGQAAWTLARDRSSRA</sequence>
<dbReference type="EMBL" id="BAAAQR010000005">
    <property type="protein sequence ID" value="GAA2145417.1"/>
    <property type="molecule type" value="Genomic_DNA"/>
</dbReference>
<comment type="caution">
    <text evidence="2">The sequence shown here is derived from an EMBL/GenBank/DDBJ whole genome shotgun (WGS) entry which is preliminary data.</text>
</comment>
<keyword evidence="1" id="KW-0472">Membrane</keyword>
<keyword evidence="1" id="KW-0812">Transmembrane</keyword>
<dbReference type="RefSeq" id="WP_344150946.1">
    <property type="nucleotide sequence ID" value="NZ_BAAAQR010000005.1"/>
</dbReference>
<organism evidence="2 3">
    <name type="scientific">Nocardioides koreensis</name>
    <dbReference type="NCBI Taxonomy" id="433651"/>
    <lineage>
        <taxon>Bacteria</taxon>
        <taxon>Bacillati</taxon>
        <taxon>Actinomycetota</taxon>
        <taxon>Actinomycetes</taxon>
        <taxon>Propionibacteriales</taxon>
        <taxon>Nocardioidaceae</taxon>
        <taxon>Nocardioides</taxon>
    </lineage>
</organism>
<evidence type="ECO:0000313" key="2">
    <source>
        <dbReference type="EMBL" id="GAA2145417.1"/>
    </source>
</evidence>
<proteinExistence type="predicted"/>
<protein>
    <recommendedName>
        <fullName evidence="4">DUF2631 domain-containing protein</fullName>
    </recommendedName>
</protein>
<keyword evidence="1" id="KW-1133">Transmembrane helix</keyword>
<accession>A0ABP5LHJ6</accession>
<evidence type="ECO:0000256" key="1">
    <source>
        <dbReference type="SAM" id="Phobius"/>
    </source>
</evidence>
<dbReference type="Proteomes" id="UP001501771">
    <property type="component" value="Unassembled WGS sequence"/>
</dbReference>
<name>A0ABP5LHJ6_9ACTN</name>
<feature type="transmembrane region" description="Helical" evidence="1">
    <location>
        <begin position="34"/>
        <end position="52"/>
    </location>
</feature>
<reference evidence="3" key="1">
    <citation type="journal article" date="2019" name="Int. J. Syst. Evol. Microbiol.">
        <title>The Global Catalogue of Microorganisms (GCM) 10K type strain sequencing project: providing services to taxonomists for standard genome sequencing and annotation.</title>
        <authorList>
            <consortium name="The Broad Institute Genomics Platform"/>
            <consortium name="The Broad Institute Genome Sequencing Center for Infectious Disease"/>
            <person name="Wu L."/>
            <person name="Ma J."/>
        </authorList>
    </citation>
    <scope>NUCLEOTIDE SEQUENCE [LARGE SCALE GENOMIC DNA]</scope>
    <source>
        <strain evidence="3">JCM 16022</strain>
    </source>
</reference>
<evidence type="ECO:0008006" key="4">
    <source>
        <dbReference type="Google" id="ProtNLM"/>
    </source>
</evidence>